<protein>
    <submittedName>
        <fullName evidence="1">Uncharacterized protein</fullName>
    </submittedName>
</protein>
<dbReference type="Proteomes" id="UP000785180">
    <property type="component" value="Unassembled WGS sequence"/>
</dbReference>
<proteinExistence type="predicted"/>
<dbReference type="Pfam" id="PF05488">
    <property type="entry name" value="PAAR_motif"/>
    <property type="match status" value="1"/>
</dbReference>
<reference evidence="1" key="1">
    <citation type="submission" date="2019-04" db="EMBL/GenBank/DDBJ databases">
        <title>Genome sequencing of Clostridium botulinum Groups I-IV and Clostridium butyricum.</title>
        <authorList>
            <person name="Brunt J."/>
            <person name="Van Vliet A.H.M."/>
            <person name="Stringer S.C."/>
            <person name="Carter A.T."/>
            <person name="Peck M.W."/>
        </authorList>
    </citation>
    <scope>NUCLEOTIDE SEQUENCE</scope>
    <source>
        <strain evidence="2">7221C</strain>
        <strain evidence="1">Colworth BL165</strain>
    </source>
</reference>
<dbReference type="EMBL" id="SWNS01000004">
    <property type="protein sequence ID" value="NFD87591.1"/>
    <property type="molecule type" value="Genomic_DNA"/>
</dbReference>
<dbReference type="AlphaFoldDB" id="A0A6G4D9J2"/>
<name>A0A6G4D9J2_CLOBO</name>
<gene>
    <name evidence="1" type="ORF">FCV13_06075</name>
    <name evidence="2" type="ORF">FDF67_04555</name>
</gene>
<dbReference type="Gene3D" id="2.60.200.60">
    <property type="match status" value="1"/>
</dbReference>
<organism evidence="1">
    <name type="scientific">Clostridium botulinum</name>
    <dbReference type="NCBI Taxonomy" id="1491"/>
    <lineage>
        <taxon>Bacteria</taxon>
        <taxon>Bacillati</taxon>
        <taxon>Bacillota</taxon>
        <taxon>Clostridia</taxon>
        <taxon>Eubacteriales</taxon>
        <taxon>Clostridiaceae</taxon>
        <taxon>Clostridium</taxon>
    </lineage>
</organism>
<evidence type="ECO:0000313" key="2">
    <source>
        <dbReference type="EMBL" id="NFU59484.1"/>
    </source>
</evidence>
<accession>A0A6G4D9J2</accession>
<dbReference type="RefSeq" id="WP_003383023.1">
    <property type="nucleotide sequence ID" value="NZ_CP063817.1"/>
</dbReference>
<dbReference type="InterPro" id="IPR008727">
    <property type="entry name" value="PAAR_motif"/>
</dbReference>
<sequence length="120" mass="12962">MGKAIARVGDKVEGTCYGEYRRNKKTRSESGTFTGEIVSGSSIIFEKGKPIARVGDIVKIHKHYPHSGHYDSLETTAIIKQGSFIMFEKGKGIAYVGCSVSGDDLEGKIVSGSDNLFVSK</sequence>
<comment type="caution">
    <text evidence="1">The sequence shown here is derived from an EMBL/GenBank/DDBJ whole genome shotgun (WGS) entry which is preliminary data.</text>
</comment>
<evidence type="ECO:0000313" key="1">
    <source>
        <dbReference type="EMBL" id="NFD87591.1"/>
    </source>
</evidence>
<dbReference type="EMBL" id="SXDK01000004">
    <property type="protein sequence ID" value="NFU59484.1"/>
    <property type="molecule type" value="Genomic_DNA"/>
</dbReference>